<evidence type="ECO:0000313" key="1">
    <source>
        <dbReference type="EMBL" id="KKG04363.1"/>
    </source>
</evidence>
<dbReference type="Proteomes" id="UP000034578">
    <property type="component" value="Unassembled WGS sequence"/>
</dbReference>
<evidence type="ECO:0000313" key="27">
    <source>
        <dbReference type="Proteomes" id="UP000034279"/>
    </source>
</evidence>
<dbReference type="Proteomes" id="UP000034692">
    <property type="component" value="Unassembled WGS sequence"/>
</dbReference>
<evidence type="ECO:0000313" key="29">
    <source>
        <dbReference type="Proteomes" id="UP000034578"/>
    </source>
</evidence>
<evidence type="ECO:0000313" key="13">
    <source>
        <dbReference type="EMBL" id="KKH62140.1"/>
    </source>
</evidence>
<dbReference type="EMBL" id="JJQO01000287">
    <property type="protein sequence ID" value="KKH60787.1"/>
    <property type="molecule type" value="Genomic_DNA"/>
</dbReference>
<reference evidence="19 37" key="2">
    <citation type="submission" date="2018-05" db="EMBL/GenBank/DDBJ databases">
        <title>Methanosarcina gilichinskyana sp. nov., a novel methanogenic archaeon isolated from Holocene permafrost, North East Russia.</title>
        <authorList>
            <person name="Oshurkova V."/>
            <person name="Meer M."/>
            <person name="Bochkareva O."/>
            <person name="Shcherbakova V."/>
        </authorList>
    </citation>
    <scope>NUCLEOTIDE SEQUENCE [LARGE SCALE GENOMIC DNA]</scope>
    <source>
        <strain evidence="19 37">JL01</strain>
    </source>
</reference>
<dbReference type="Proteomes" id="UP000034152">
    <property type="component" value="Unassembled WGS sequence"/>
</dbReference>
<evidence type="ECO:0000313" key="24">
    <source>
        <dbReference type="Proteomes" id="UP000034152"/>
    </source>
</evidence>
<dbReference type="EMBL" id="JJQT01000126">
    <property type="protein sequence ID" value="KKH78235.1"/>
    <property type="molecule type" value="Genomic_DNA"/>
</dbReference>
<evidence type="ECO:0000313" key="2">
    <source>
        <dbReference type="EMBL" id="KKG29964.1"/>
    </source>
</evidence>
<dbReference type="EMBL" id="JJQU01000050">
    <property type="protein sequence ID" value="KKH89113.1"/>
    <property type="molecule type" value="Genomic_DNA"/>
</dbReference>
<evidence type="ECO:0000313" key="23">
    <source>
        <dbReference type="Proteomes" id="UP000033933"/>
    </source>
</evidence>
<proteinExistence type="predicted"/>
<evidence type="ECO:0000313" key="30">
    <source>
        <dbReference type="Proteomes" id="UP000034692"/>
    </source>
</evidence>
<dbReference type="EMBL" id="JJQG01000168">
    <property type="protein sequence ID" value="KKH33855.1"/>
    <property type="molecule type" value="Genomic_DNA"/>
</dbReference>
<evidence type="ECO:0000313" key="26">
    <source>
        <dbReference type="Proteomes" id="UP000034253"/>
    </source>
</evidence>
<evidence type="ECO:0000313" key="31">
    <source>
        <dbReference type="Proteomes" id="UP000034733"/>
    </source>
</evidence>
<evidence type="ECO:0000313" key="20">
    <source>
        <dbReference type="Proteomes" id="UP000033835"/>
    </source>
</evidence>
<dbReference type="Proteomes" id="UP000034298">
    <property type="component" value="Unassembled WGS sequence"/>
</dbReference>
<dbReference type="EMBL" id="JJPC01000164">
    <property type="protein sequence ID" value="KKG29964.1"/>
    <property type="molecule type" value="Genomic_DNA"/>
</dbReference>
<gene>
    <name evidence="19" type="ORF">DKM28_07180</name>
    <name evidence="2" type="ORF">DU30_09075</name>
    <name evidence="1" type="ORF">DU47_15420</name>
    <name evidence="9" type="ORF">DU48_16685</name>
    <name evidence="3" type="ORF">DU49_14405</name>
    <name evidence="10" type="ORF">DU54_10485</name>
    <name evidence="5" type="ORF">DU55_11055</name>
    <name evidence="7" type="ORF">DU56_13560</name>
    <name evidence="8" type="ORF">DU62_09350</name>
    <name evidence="4" type="ORF">DU64_17245</name>
    <name evidence="6" type="ORF">DU68_13305</name>
    <name evidence="13" type="ORF">DU73_05180</name>
    <name evidence="12" type="ORF">DU75_10790</name>
    <name evidence="11" type="ORF">DU76_07215</name>
    <name evidence="15" type="ORF">DU78_11250</name>
    <name evidence="16" type="ORF">DU80_02845</name>
    <name evidence="18" type="ORF">DU81_09795</name>
    <name evidence="14" type="ORF">DU87_08240</name>
    <name evidence="17" type="ORF">DU88_06785</name>
</gene>
<keyword evidence="29" id="KW-1185">Reference proteome</keyword>
<evidence type="ECO:0000313" key="8">
    <source>
        <dbReference type="EMBL" id="KKH11307.1"/>
    </source>
</evidence>
<evidence type="ECO:0000313" key="28">
    <source>
        <dbReference type="Proteomes" id="UP000034298"/>
    </source>
</evidence>
<dbReference type="EMBL" id="JJQW01000026">
    <property type="protein sequence ID" value="KKH90305.1"/>
    <property type="molecule type" value="Genomic_DNA"/>
</dbReference>
<dbReference type="Proteomes" id="UP000034733">
    <property type="component" value="Unassembled WGS sequence"/>
</dbReference>
<dbReference type="EMBL" id="JJQP01000268">
    <property type="protein sequence ID" value="KKH62140.1"/>
    <property type="molecule type" value="Genomic_DNA"/>
</dbReference>
<evidence type="ECO:0000313" key="12">
    <source>
        <dbReference type="EMBL" id="KKH60787.1"/>
    </source>
</evidence>
<evidence type="ECO:0000313" key="18">
    <source>
        <dbReference type="EMBL" id="KKI01830.1"/>
    </source>
</evidence>
<dbReference type="Proteomes" id="UP000033835">
    <property type="component" value="Unassembled WGS sequence"/>
</dbReference>
<protein>
    <submittedName>
        <fullName evidence="11">Uncharacterized protein</fullName>
    </submittedName>
</protein>
<dbReference type="Proteomes" id="UP000033933">
    <property type="component" value="Unassembled WGS sequence"/>
</dbReference>
<name>A0A0F8QRP8_METMZ</name>
<dbReference type="Proteomes" id="UP000300067">
    <property type="component" value="Chromosome"/>
</dbReference>
<dbReference type="EMBL" id="JJPJ01000046">
    <property type="protein sequence ID" value="KKG63831.1"/>
    <property type="molecule type" value="Genomic_DNA"/>
</dbReference>
<dbReference type="EMBL" id="JJPZ01000071">
    <property type="protein sequence ID" value="KKH11307.1"/>
    <property type="molecule type" value="Genomic_DNA"/>
</dbReference>
<evidence type="ECO:0000313" key="10">
    <source>
        <dbReference type="EMBL" id="KKH33855.1"/>
    </source>
</evidence>
<dbReference type="EMBL" id="JJPB01000037">
    <property type="protein sequence ID" value="KKG33716.1"/>
    <property type="molecule type" value="Genomic_DNA"/>
</dbReference>
<dbReference type="EMBL" id="JJQQ01000144">
    <property type="protein sequence ID" value="KKH64691.1"/>
    <property type="molecule type" value="Genomic_DNA"/>
</dbReference>
<dbReference type="EMBL" id="JJQB01000079">
    <property type="protein sequence ID" value="KKH19641.1"/>
    <property type="molecule type" value="Genomic_DNA"/>
</dbReference>
<dbReference type="Proteomes" id="UP000034937">
    <property type="component" value="Unassembled WGS sequence"/>
</dbReference>
<evidence type="ECO:0000313" key="15">
    <source>
        <dbReference type="EMBL" id="KKH78235.1"/>
    </source>
</evidence>
<evidence type="ECO:0000313" key="3">
    <source>
        <dbReference type="EMBL" id="KKG33716.1"/>
    </source>
</evidence>
<accession>A0A0F8QRP8</accession>
<dbReference type="Proteomes" id="UP000034253">
    <property type="component" value="Unassembled WGS sequence"/>
</dbReference>
<evidence type="ECO:0000313" key="34">
    <source>
        <dbReference type="Proteomes" id="UP000034842"/>
    </source>
</evidence>
<evidence type="ECO:0000313" key="37">
    <source>
        <dbReference type="Proteomes" id="UP000300067"/>
    </source>
</evidence>
<evidence type="ECO:0000313" key="35">
    <source>
        <dbReference type="Proteomes" id="UP000034937"/>
    </source>
</evidence>
<dbReference type="EMBL" id="CP029709">
    <property type="protein sequence ID" value="QCR15855.1"/>
    <property type="molecule type" value="Genomic_DNA"/>
</dbReference>
<dbReference type="Proteomes" id="UP000034944">
    <property type="component" value="Unassembled WGS sequence"/>
</dbReference>
<dbReference type="Proteomes" id="UP000033878">
    <property type="component" value="Unassembled WGS sequence"/>
</dbReference>
<dbReference type="AlphaFoldDB" id="A0A0F8QRP8"/>
<evidence type="ECO:0000313" key="4">
    <source>
        <dbReference type="EMBL" id="KKG63831.1"/>
    </source>
</evidence>
<evidence type="ECO:0000313" key="19">
    <source>
        <dbReference type="EMBL" id="QCR15855.1"/>
    </source>
</evidence>
<evidence type="ECO:0000313" key="25">
    <source>
        <dbReference type="Proteomes" id="UP000034232"/>
    </source>
</evidence>
<dbReference type="Proteomes" id="UP000034817">
    <property type="component" value="Unassembled WGS sequence"/>
</dbReference>
<evidence type="ECO:0000313" key="32">
    <source>
        <dbReference type="Proteomes" id="UP000034758"/>
    </source>
</evidence>
<dbReference type="Proteomes" id="UP000034232">
    <property type="component" value="Unassembled WGS sequence"/>
</dbReference>
<evidence type="ECO:0000313" key="22">
    <source>
        <dbReference type="Proteomes" id="UP000033885"/>
    </source>
</evidence>
<evidence type="ECO:0000313" key="9">
    <source>
        <dbReference type="EMBL" id="KKH19641.1"/>
    </source>
</evidence>
<evidence type="ECO:0000313" key="16">
    <source>
        <dbReference type="EMBL" id="KKH89113.1"/>
    </source>
</evidence>
<sequence length="75" mass="8546">MEPAATLMVMLKNRTQKNNPDSIHKRSFLNAPALVRPLRELKLPSKLYPEALTLQHPSPSFYKILASISVILFMK</sequence>
<dbReference type="EMBL" id="JJPP01000038">
    <property type="protein sequence ID" value="KKG81817.1"/>
    <property type="molecule type" value="Genomic_DNA"/>
</dbReference>
<dbReference type="EMBL" id="JJQM01000166">
    <property type="protein sequence ID" value="KKH51459.1"/>
    <property type="molecule type" value="Genomic_DNA"/>
</dbReference>
<dbReference type="Proteomes" id="UP000034279">
    <property type="component" value="Unassembled WGS sequence"/>
</dbReference>
<evidence type="ECO:0000313" key="6">
    <source>
        <dbReference type="EMBL" id="KKG99892.1"/>
    </source>
</evidence>
<evidence type="ECO:0000313" key="11">
    <source>
        <dbReference type="EMBL" id="KKH51459.1"/>
    </source>
</evidence>
<dbReference type="EMBL" id="JJPV01000062">
    <property type="protein sequence ID" value="KKG99892.1"/>
    <property type="molecule type" value="Genomic_DNA"/>
</dbReference>
<evidence type="ECO:0000313" key="5">
    <source>
        <dbReference type="EMBL" id="KKG81817.1"/>
    </source>
</evidence>
<dbReference type="EMBL" id="JJOS01000035">
    <property type="protein sequence ID" value="KKG04363.1"/>
    <property type="molecule type" value="Genomic_DNA"/>
</dbReference>
<dbReference type="Proteomes" id="UP000034758">
    <property type="component" value="Unassembled WGS sequence"/>
</dbReference>
<organism evidence="11 25">
    <name type="scientific">Methanosarcina mazei</name>
    <name type="common">Methanosarcina frisia</name>
    <dbReference type="NCBI Taxonomy" id="2209"/>
    <lineage>
        <taxon>Archaea</taxon>
        <taxon>Methanobacteriati</taxon>
        <taxon>Methanobacteriota</taxon>
        <taxon>Stenosarchaea group</taxon>
        <taxon>Methanomicrobia</taxon>
        <taxon>Methanosarcinales</taxon>
        <taxon>Methanosarcinaceae</taxon>
        <taxon>Methanosarcina</taxon>
    </lineage>
</organism>
<dbReference type="EMBL" id="JJRA01000117">
    <property type="protein sequence ID" value="KKI01830.1"/>
    <property type="molecule type" value="Genomic_DNA"/>
</dbReference>
<dbReference type="Proteomes" id="UP000034842">
    <property type="component" value="Unassembled WGS sequence"/>
</dbReference>
<evidence type="ECO:0000313" key="33">
    <source>
        <dbReference type="Proteomes" id="UP000034817"/>
    </source>
</evidence>
<dbReference type="Proteomes" id="UP000033885">
    <property type="component" value="Unassembled WGS sequence"/>
</dbReference>
<reference evidence="20 21" key="1">
    <citation type="journal article" date="2015" name="ISME J.">
        <title>Genomic and phenotypic differentiation among Methanosarcina mazei populations from Columbia River sediment.</title>
        <authorList>
            <person name="Youngblut N.D."/>
            <person name="Wirth J.S."/>
            <person name="Henriksen J.R."/>
            <person name="Smith M."/>
            <person name="Simon H."/>
            <person name="Metcalf W.W."/>
            <person name="Whitaker R.J."/>
        </authorList>
    </citation>
    <scope>NUCLEOTIDE SEQUENCE [LARGE SCALE GENOMIC DNA]</scope>
    <source>
        <strain evidence="9 31">1.F.A.1B.3</strain>
        <strain evidence="10 32">1.H.A.1A.1</strain>
        <strain evidence="11 25">1.H.A.2.3</strain>
        <strain evidence="12 30">1.H.A.2.7</strain>
        <strain evidence="13">1.H.A.2.8</strain>
        <strain evidence="14 23">1.H.M.0.1</strain>
        <strain evidence="15 34">1.H.M.1A.3</strain>
        <strain evidence="16 24">1.H.M.2.1</strain>
        <strain evidence="17 35">1.H.M.2.3</strain>
        <strain evidence="18 22">1.H.T.2.3</strain>
        <strain evidence="1 29">2.F.A.2.4</strain>
        <strain evidence="3 21">3.F.A.1A.3</strain>
        <strain evidence="2 28">3.F.A.1B.1</strain>
        <strain evidence="4 27">3.F.T.1A.2</strain>
        <strain evidence="5 33">3.H.A.2.4</strain>
        <strain evidence="6 20">3.H.M.1B.2</strain>
        <strain evidence="7 26">3.H.M.1B.5</strain>
        <strain evidence="8 36">3.H.T.1A.2</strain>
    </source>
</reference>
<evidence type="ECO:0000313" key="14">
    <source>
        <dbReference type="EMBL" id="KKH64691.1"/>
    </source>
</evidence>
<evidence type="ECO:0000313" key="17">
    <source>
        <dbReference type="EMBL" id="KKH90305.1"/>
    </source>
</evidence>
<dbReference type="PATRIC" id="fig|2209.40.peg.3069"/>
<evidence type="ECO:0000313" key="7">
    <source>
        <dbReference type="EMBL" id="KKH01092.1"/>
    </source>
</evidence>
<evidence type="ECO:0000313" key="21">
    <source>
        <dbReference type="Proteomes" id="UP000033878"/>
    </source>
</evidence>
<dbReference type="EMBL" id="JJPW01000051">
    <property type="protein sequence ID" value="KKH01092.1"/>
    <property type="molecule type" value="Genomic_DNA"/>
</dbReference>
<evidence type="ECO:0000313" key="36">
    <source>
        <dbReference type="Proteomes" id="UP000034944"/>
    </source>
</evidence>